<dbReference type="PROSITE" id="PS50222">
    <property type="entry name" value="EF_HAND_2"/>
    <property type="match status" value="1"/>
</dbReference>
<dbReference type="InterPro" id="IPR036058">
    <property type="entry name" value="Kazal_dom_sf"/>
</dbReference>
<dbReference type="InterPro" id="IPR002048">
    <property type="entry name" value="EF_hand_dom"/>
</dbReference>
<dbReference type="PANTHER" id="PTHR45080">
    <property type="entry name" value="CONTACTIN 5"/>
    <property type="match status" value="1"/>
</dbReference>
<evidence type="ECO:0000313" key="10">
    <source>
        <dbReference type="Proteomes" id="UP001642540"/>
    </source>
</evidence>
<feature type="compositionally biased region" description="Basic residues" evidence="5">
    <location>
        <begin position="133"/>
        <end position="146"/>
    </location>
</feature>
<evidence type="ECO:0000259" key="7">
    <source>
        <dbReference type="PROSITE" id="PS50835"/>
    </source>
</evidence>
<dbReference type="InterPro" id="IPR036179">
    <property type="entry name" value="Ig-like_dom_sf"/>
</dbReference>
<name>A0ABP1RDY0_9HEXA</name>
<keyword evidence="4" id="KW-0393">Immunoglobulin domain</keyword>
<dbReference type="SMART" id="SM00409">
    <property type="entry name" value="IG"/>
    <property type="match status" value="2"/>
</dbReference>
<feature type="compositionally biased region" description="Basic and acidic residues" evidence="5">
    <location>
        <begin position="239"/>
        <end position="254"/>
    </location>
</feature>
<dbReference type="Gene3D" id="1.10.238.10">
    <property type="entry name" value="EF-hand"/>
    <property type="match status" value="1"/>
</dbReference>
<dbReference type="InterPro" id="IPR013783">
    <property type="entry name" value="Ig-like_fold"/>
</dbReference>
<evidence type="ECO:0000259" key="6">
    <source>
        <dbReference type="PROSITE" id="PS50222"/>
    </source>
</evidence>
<dbReference type="EMBL" id="CAXLJM020000072">
    <property type="protein sequence ID" value="CAL8126994.1"/>
    <property type="molecule type" value="Genomic_DNA"/>
</dbReference>
<dbReference type="PROSITE" id="PS51465">
    <property type="entry name" value="KAZAL_2"/>
    <property type="match status" value="1"/>
</dbReference>
<dbReference type="InterPro" id="IPR018247">
    <property type="entry name" value="EF_Hand_1_Ca_BS"/>
</dbReference>
<keyword evidence="3" id="KW-1015">Disulfide bond</keyword>
<keyword evidence="10" id="KW-1185">Reference proteome</keyword>
<reference evidence="9 10" key="1">
    <citation type="submission" date="2024-08" db="EMBL/GenBank/DDBJ databases">
        <authorList>
            <person name="Cucini C."/>
            <person name="Frati F."/>
        </authorList>
    </citation>
    <scope>NUCLEOTIDE SEQUENCE [LARGE SCALE GENOMIC DNA]</scope>
</reference>
<gene>
    <name evidence="9" type="ORF">ODALV1_LOCUS21648</name>
</gene>
<feature type="domain" description="EF-hand" evidence="6">
    <location>
        <begin position="394"/>
        <end position="421"/>
    </location>
</feature>
<evidence type="ECO:0000256" key="2">
    <source>
        <dbReference type="ARBA" id="ARBA00022837"/>
    </source>
</evidence>
<evidence type="ECO:0000256" key="5">
    <source>
        <dbReference type="SAM" id="MobiDB-lite"/>
    </source>
</evidence>
<dbReference type="InterPro" id="IPR011044">
    <property type="entry name" value="Quino_amine_DH_bsu"/>
</dbReference>
<dbReference type="Pfam" id="PF07648">
    <property type="entry name" value="Kazal_2"/>
    <property type="match status" value="1"/>
</dbReference>
<organism evidence="9 10">
    <name type="scientific">Orchesella dallaii</name>
    <dbReference type="NCBI Taxonomy" id="48710"/>
    <lineage>
        <taxon>Eukaryota</taxon>
        <taxon>Metazoa</taxon>
        <taxon>Ecdysozoa</taxon>
        <taxon>Arthropoda</taxon>
        <taxon>Hexapoda</taxon>
        <taxon>Collembola</taxon>
        <taxon>Entomobryomorpha</taxon>
        <taxon>Entomobryoidea</taxon>
        <taxon>Orchesellidae</taxon>
        <taxon>Orchesellinae</taxon>
        <taxon>Orchesella</taxon>
    </lineage>
</organism>
<keyword evidence="1" id="KW-0732">Signal</keyword>
<dbReference type="SUPFAM" id="SSF47473">
    <property type="entry name" value="EF-hand"/>
    <property type="match status" value="1"/>
</dbReference>
<dbReference type="InterPro" id="IPR002350">
    <property type="entry name" value="Kazal_dom"/>
</dbReference>
<dbReference type="Pfam" id="PF07679">
    <property type="entry name" value="I-set"/>
    <property type="match status" value="1"/>
</dbReference>
<evidence type="ECO:0000259" key="8">
    <source>
        <dbReference type="PROSITE" id="PS51465"/>
    </source>
</evidence>
<dbReference type="InterPro" id="IPR013098">
    <property type="entry name" value="Ig_I-set"/>
</dbReference>
<dbReference type="CDD" id="cd00051">
    <property type="entry name" value="EFh"/>
    <property type="match status" value="1"/>
</dbReference>
<dbReference type="SUPFAM" id="SSF100895">
    <property type="entry name" value="Kazal-type serine protease inhibitors"/>
    <property type="match status" value="1"/>
</dbReference>
<dbReference type="Gene3D" id="2.60.40.10">
    <property type="entry name" value="Immunoglobulins"/>
    <property type="match status" value="2"/>
</dbReference>
<protein>
    <recommendedName>
        <fullName evidence="11">Follistatin-related protein 5</fullName>
    </recommendedName>
</protein>
<evidence type="ECO:0000313" key="9">
    <source>
        <dbReference type="EMBL" id="CAL8126994.1"/>
    </source>
</evidence>
<comment type="caution">
    <text evidence="9">The sequence shown here is derived from an EMBL/GenBank/DDBJ whole genome shotgun (WGS) entry which is preliminary data.</text>
</comment>
<feature type="region of interest" description="Disordered" evidence="5">
    <location>
        <begin position="133"/>
        <end position="256"/>
    </location>
</feature>
<dbReference type="InterPro" id="IPR003599">
    <property type="entry name" value="Ig_sub"/>
</dbReference>
<dbReference type="PANTHER" id="PTHR45080:SF8">
    <property type="entry name" value="IG-LIKE DOMAIN-CONTAINING PROTEIN"/>
    <property type="match status" value="1"/>
</dbReference>
<dbReference type="SMART" id="SM00408">
    <property type="entry name" value="IGc2"/>
    <property type="match status" value="2"/>
</dbReference>
<sequence>MKMKRSSSVVITVTTAIVAICFLVSSVSCGKRGPRHHHIHESSKGTGPEPVHYNIENEDEVDVCKGWYCGHGRECRRGSDGAPECICIRECRDKPKEICGTDGRRYTSHCELHRTACLLNSQLAVDHSNSCYHKSHASRTGARSKPRNHDYESDVADTAFDYYNTGRSMDEDDDEDVDDDVDMEDLTEGSRKGYKGSSTSDKRKKGSGREKNNRASASSTKISQQRKHESDEDPFENEFIDRETEGLPPLDERYNPIPKRKKLDAQLLDSEVDLDSVLNSDSELRSSAPASPSTSSDSGGAGNNFFTSVGRSASPITGEIRRDSSICSPQEYEILKDNLLLYNHERMIGGVRNFKAAMESENSAKGSHAPDKLYFDETLGDGPEAGKDYLLSLMFSHFDRNNNGALEYDELHRIDKEEMMGKLASGCNMVDLLRFDDSDHNGQLNINEFYTAFNKLYSVSVISLDKALEVTHVTATVGDNVEIKCDVSGSPPMPIVWRRYGVDLSSLNQEDQVRVFSDGTLYLNKIQLLHAGNYSCHAQRNQEVVQTHILSVQTLPDVKVMPHIVWERPGHDVTMECRVMGEPFPVVQWLKNDDPLPLEMSNKYQVTGDGIRLTLKDIFFADTGAYMCRAENSAGKRLDISSLVVIDQQTPSTVQANESQFFVFHERGISVYDPTNCRLQHQIQATDIIPGTQQEYVCGDHGVICEWGRAIRVSSTYVYVSQPKMDRVLVISTAQMVVVDVVPTDRYPVELHYVSHFDQVWVECWRSEDDDSQKTLQVIRNAKEKRKHHTVHPEPIDSHFDLVEALFLPPDLKSSSQFRYGYVSHKNGRGLYKMDLIALRYTKSVDLTPYNCVPQHIEFSALYGMVIVECFEPVTNRPTGQLVMDAMSDSVVYYKGDRFGRPYLSPDSRKLVTVSHGSDGTTLLLLYVRETGLEFAFDVKTSLNVSDVTFFPSQRSHTYDLFASSVDKDDVLFVDLESGKVEMVSGVGTVLVHGQWKSPQRPISSQGLFSKYIATPSTDAIFVINGQSRTVNCQIGGLHGPHSILWL</sequence>
<dbReference type="PROSITE" id="PS00018">
    <property type="entry name" value="EF_HAND_1"/>
    <property type="match status" value="2"/>
</dbReference>
<dbReference type="InterPro" id="IPR011992">
    <property type="entry name" value="EF-hand-dom_pair"/>
</dbReference>
<feature type="region of interest" description="Disordered" evidence="5">
    <location>
        <begin position="279"/>
        <end position="309"/>
    </location>
</feature>
<feature type="domain" description="Ig-like" evidence="7">
    <location>
        <begin position="478"/>
        <end position="546"/>
    </location>
</feature>
<dbReference type="CDD" id="cd00096">
    <property type="entry name" value="Ig"/>
    <property type="match status" value="1"/>
</dbReference>
<dbReference type="PROSITE" id="PS51257">
    <property type="entry name" value="PROKAR_LIPOPROTEIN"/>
    <property type="match status" value="1"/>
</dbReference>
<evidence type="ECO:0008006" key="11">
    <source>
        <dbReference type="Google" id="ProtNLM"/>
    </source>
</evidence>
<dbReference type="InterPro" id="IPR003598">
    <property type="entry name" value="Ig_sub2"/>
</dbReference>
<dbReference type="SMART" id="SM00280">
    <property type="entry name" value="KAZAL"/>
    <property type="match status" value="1"/>
</dbReference>
<accession>A0ABP1RDY0</accession>
<dbReference type="Pfam" id="PF13927">
    <property type="entry name" value="Ig_3"/>
    <property type="match status" value="1"/>
</dbReference>
<dbReference type="InterPro" id="IPR050958">
    <property type="entry name" value="Cell_Adh-Cytoskel_Orgn"/>
</dbReference>
<proteinExistence type="predicted"/>
<feature type="domain" description="Kazal-like" evidence="8">
    <location>
        <begin position="86"/>
        <end position="133"/>
    </location>
</feature>
<evidence type="ECO:0000256" key="1">
    <source>
        <dbReference type="ARBA" id="ARBA00022729"/>
    </source>
</evidence>
<feature type="compositionally biased region" description="Acidic residues" evidence="5">
    <location>
        <begin position="170"/>
        <end position="187"/>
    </location>
</feature>
<feature type="domain" description="Ig-like" evidence="7">
    <location>
        <begin position="1016"/>
        <end position="1047"/>
    </location>
</feature>
<evidence type="ECO:0000256" key="3">
    <source>
        <dbReference type="ARBA" id="ARBA00023157"/>
    </source>
</evidence>
<dbReference type="SUPFAM" id="SSF48726">
    <property type="entry name" value="Immunoglobulin"/>
    <property type="match status" value="2"/>
</dbReference>
<dbReference type="InterPro" id="IPR007110">
    <property type="entry name" value="Ig-like_dom"/>
</dbReference>
<feature type="compositionally biased region" description="Polar residues" evidence="5">
    <location>
        <begin position="214"/>
        <end position="223"/>
    </location>
</feature>
<dbReference type="PROSITE" id="PS50835">
    <property type="entry name" value="IG_LIKE"/>
    <property type="match status" value="3"/>
</dbReference>
<feature type="compositionally biased region" description="Low complexity" evidence="5">
    <location>
        <begin position="279"/>
        <end position="298"/>
    </location>
</feature>
<dbReference type="SUPFAM" id="SSF50969">
    <property type="entry name" value="YVTN repeat-like/Quinoprotein amine dehydrogenase"/>
    <property type="match status" value="1"/>
</dbReference>
<evidence type="ECO:0000256" key="4">
    <source>
        <dbReference type="ARBA" id="ARBA00023319"/>
    </source>
</evidence>
<feature type="domain" description="Ig-like" evidence="7">
    <location>
        <begin position="556"/>
        <end position="641"/>
    </location>
</feature>
<dbReference type="Proteomes" id="UP001642540">
    <property type="component" value="Unassembled WGS sequence"/>
</dbReference>
<dbReference type="Gene3D" id="3.30.60.30">
    <property type="match status" value="1"/>
</dbReference>
<keyword evidence="2" id="KW-0106">Calcium</keyword>